<organism evidence="9 10">
    <name type="scientific">Paenibacillus contaminans</name>
    <dbReference type="NCBI Taxonomy" id="450362"/>
    <lineage>
        <taxon>Bacteria</taxon>
        <taxon>Bacillati</taxon>
        <taxon>Bacillota</taxon>
        <taxon>Bacilli</taxon>
        <taxon>Bacillales</taxon>
        <taxon>Paenibacillaceae</taxon>
        <taxon>Paenibacillus</taxon>
    </lineage>
</organism>
<dbReference type="CDD" id="cd06261">
    <property type="entry name" value="TM_PBP2"/>
    <property type="match status" value="1"/>
</dbReference>
<evidence type="ECO:0000256" key="3">
    <source>
        <dbReference type="ARBA" id="ARBA00022475"/>
    </source>
</evidence>
<dbReference type="OrthoDB" id="9810086at2"/>
<reference evidence="9 10" key="1">
    <citation type="journal article" date="2009" name="Int. J. Syst. Evol. Microbiol.">
        <title>Paenibacillus contaminans sp. nov., isolated from a contaminated laboratory plate.</title>
        <authorList>
            <person name="Chou J.H."/>
            <person name="Lee J.H."/>
            <person name="Lin M.C."/>
            <person name="Chang P.S."/>
            <person name="Arun A.B."/>
            <person name="Young C.C."/>
            <person name="Chen W.M."/>
        </authorList>
    </citation>
    <scope>NUCLEOTIDE SEQUENCE [LARGE SCALE GENOMIC DNA]</scope>
    <source>
        <strain evidence="9 10">CKOBP-6</strain>
    </source>
</reference>
<accession>A0A329MI66</accession>
<feature type="transmembrane region" description="Helical" evidence="7">
    <location>
        <begin position="74"/>
        <end position="100"/>
    </location>
</feature>
<evidence type="ECO:0000259" key="8">
    <source>
        <dbReference type="PROSITE" id="PS50928"/>
    </source>
</evidence>
<dbReference type="GO" id="GO:0005886">
    <property type="term" value="C:plasma membrane"/>
    <property type="evidence" value="ECO:0007669"/>
    <property type="project" value="UniProtKB-SubCell"/>
</dbReference>
<gene>
    <name evidence="9" type="ORF">DQG23_22305</name>
</gene>
<comment type="similarity">
    <text evidence="7">Belongs to the binding-protein-dependent transport system permease family.</text>
</comment>
<sequence length="292" mass="32961">MVKSNSVSGRVVRVFIHFLLIALGILCLLPFVHVLAFSLSNPGKAGAGLVTLWPVGFNLDAYTYILREPKFMDAFWISVQRVVLGTLIGLLFTVMTAYPLSKESHKFRTRTFYVWFFVVTMLFSGGLVPTFIVIKSYGLLDSLWALVLPSAVNVFLITLMLNFFRGLPKELEESAFVDGAGHWVILFRIYLPLSMPSLATIALFTMVNHWNSWFDGLIYMNKTEHYPLQTYLQSIVTNPDMSRVANLNELLNVSSRTVKTAQLFLGMLPIIIVYPFLQRFFVKGIVLGSVKG</sequence>
<evidence type="ECO:0000256" key="7">
    <source>
        <dbReference type="RuleBase" id="RU363032"/>
    </source>
</evidence>
<protein>
    <submittedName>
        <fullName evidence="9">Carbohydrate ABC transporter permease</fullName>
    </submittedName>
</protein>
<feature type="transmembrane region" description="Helical" evidence="7">
    <location>
        <begin position="143"/>
        <end position="164"/>
    </location>
</feature>
<comment type="caution">
    <text evidence="9">The sequence shown here is derived from an EMBL/GenBank/DDBJ whole genome shotgun (WGS) entry which is preliminary data.</text>
</comment>
<dbReference type="Gene3D" id="1.10.3720.10">
    <property type="entry name" value="MetI-like"/>
    <property type="match status" value="1"/>
</dbReference>
<comment type="subcellular location">
    <subcellularLocation>
        <location evidence="1 7">Cell membrane</location>
        <topology evidence="1 7">Multi-pass membrane protein</topology>
    </subcellularLocation>
</comment>
<evidence type="ECO:0000313" key="9">
    <source>
        <dbReference type="EMBL" id="RAV19268.1"/>
    </source>
</evidence>
<dbReference type="InterPro" id="IPR035906">
    <property type="entry name" value="MetI-like_sf"/>
</dbReference>
<evidence type="ECO:0000256" key="6">
    <source>
        <dbReference type="ARBA" id="ARBA00023136"/>
    </source>
</evidence>
<feature type="transmembrane region" description="Helical" evidence="7">
    <location>
        <begin position="112"/>
        <end position="137"/>
    </location>
</feature>
<evidence type="ECO:0000256" key="2">
    <source>
        <dbReference type="ARBA" id="ARBA00022448"/>
    </source>
</evidence>
<name>A0A329MI66_9BACL</name>
<dbReference type="Pfam" id="PF00528">
    <property type="entry name" value="BPD_transp_1"/>
    <property type="match status" value="1"/>
</dbReference>
<dbReference type="EMBL" id="QMFB01000013">
    <property type="protein sequence ID" value="RAV19268.1"/>
    <property type="molecule type" value="Genomic_DNA"/>
</dbReference>
<feature type="transmembrane region" description="Helical" evidence="7">
    <location>
        <begin position="12"/>
        <end position="36"/>
    </location>
</feature>
<evidence type="ECO:0000256" key="1">
    <source>
        <dbReference type="ARBA" id="ARBA00004651"/>
    </source>
</evidence>
<keyword evidence="5 7" id="KW-1133">Transmembrane helix</keyword>
<dbReference type="Proteomes" id="UP000250369">
    <property type="component" value="Unassembled WGS sequence"/>
</dbReference>
<dbReference type="GO" id="GO:0055085">
    <property type="term" value="P:transmembrane transport"/>
    <property type="evidence" value="ECO:0007669"/>
    <property type="project" value="InterPro"/>
</dbReference>
<dbReference type="AlphaFoldDB" id="A0A329MI66"/>
<keyword evidence="4 7" id="KW-0812">Transmembrane</keyword>
<keyword evidence="3" id="KW-1003">Cell membrane</keyword>
<dbReference type="SUPFAM" id="SSF161098">
    <property type="entry name" value="MetI-like"/>
    <property type="match status" value="1"/>
</dbReference>
<keyword evidence="6 7" id="KW-0472">Membrane</keyword>
<feature type="transmembrane region" description="Helical" evidence="7">
    <location>
        <begin position="185"/>
        <end position="207"/>
    </location>
</feature>
<proteinExistence type="inferred from homology"/>
<keyword evidence="10" id="KW-1185">Reference proteome</keyword>
<dbReference type="PROSITE" id="PS50928">
    <property type="entry name" value="ABC_TM1"/>
    <property type="match status" value="1"/>
</dbReference>
<dbReference type="RefSeq" id="WP_113033086.1">
    <property type="nucleotide sequence ID" value="NZ_QMFB01000013.1"/>
</dbReference>
<evidence type="ECO:0000256" key="4">
    <source>
        <dbReference type="ARBA" id="ARBA00022692"/>
    </source>
</evidence>
<dbReference type="PANTHER" id="PTHR43744">
    <property type="entry name" value="ABC TRANSPORTER PERMEASE PROTEIN MG189-RELATED-RELATED"/>
    <property type="match status" value="1"/>
</dbReference>
<feature type="domain" description="ABC transmembrane type-1" evidence="8">
    <location>
        <begin position="71"/>
        <end position="277"/>
    </location>
</feature>
<dbReference type="PANTHER" id="PTHR43744:SF9">
    <property type="entry name" value="POLYGALACTURONAN_RHAMNOGALACTURONAN TRANSPORT SYSTEM PERMEASE PROTEIN YTCP"/>
    <property type="match status" value="1"/>
</dbReference>
<evidence type="ECO:0000313" key="10">
    <source>
        <dbReference type="Proteomes" id="UP000250369"/>
    </source>
</evidence>
<feature type="transmembrane region" description="Helical" evidence="7">
    <location>
        <begin position="260"/>
        <end position="277"/>
    </location>
</feature>
<evidence type="ECO:0000256" key="5">
    <source>
        <dbReference type="ARBA" id="ARBA00022989"/>
    </source>
</evidence>
<dbReference type="InterPro" id="IPR000515">
    <property type="entry name" value="MetI-like"/>
</dbReference>
<keyword evidence="2 7" id="KW-0813">Transport</keyword>